<proteinExistence type="predicted"/>
<keyword evidence="2" id="KW-1185">Reference proteome</keyword>
<organism evidence="1 2">
    <name type="scientific">Mucuna pruriens</name>
    <name type="common">Velvet bean</name>
    <name type="synonym">Dolichos pruriens</name>
    <dbReference type="NCBI Taxonomy" id="157652"/>
    <lineage>
        <taxon>Eukaryota</taxon>
        <taxon>Viridiplantae</taxon>
        <taxon>Streptophyta</taxon>
        <taxon>Embryophyta</taxon>
        <taxon>Tracheophyta</taxon>
        <taxon>Spermatophyta</taxon>
        <taxon>Magnoliopsida</taxon>
        <taxon>eudicotyledons</taxon>
        <taxon>Gunneridae</taxon>
        <taxon>Pentapetalae</taxon>
        <taxon>rosids</taxon>
        <taxon>fabids</taxon>
        <taxon>Fabales</taxon>
        <taxon>Fabaceae</taxon>
        <taxon>Papilionoideae</taxon>
        <taxon>50 kb inversion clade</taxon>
        <taxon>NPAAA clade</taxon>
        <taxon>indigoferoid/millettioid clade</taxon>
        <taxon>Phaseoleae</taxon>
        <taxon>Mucuna</taxon>
    </lineage>
</organism>
<evidence type="ECO:0000313" key="1">
    <source>
        <dbReference type="EMBL" id="RDY07694.1"/>
    </source>
</evidence>
<evidence type="ECO:0000313" key="2">
    <source>
        <dbReference type="Proteomes" id="UP000257109"/>
    </source>
</evidence>
<feature type="non-terminal residue" evidence="1">
    <location>
        <position position="1"/>
    </location>
</feature>
<dbReference type="AlphaFoldDB" id="A0A371HYD2"/>
<gene>
    <name evidence="1" type="ORF">CR513_08138</name>
</gene>
<reference evidence="1" key="1">
    <citation type="submission" date="2018-05" db="EMBL/GenBank/DDBJ databases">
        <title>Draft genome of Mucuna pruriens seed.</title>
        <authorList>
            <person name="Nnadi N.E."/>
            <person name="Vos R."/>
            <person name="Hasami M.H."/>
            <person name="Devisetty U.K."/>
            <person name="Aguiy J.C."/>
        </authorList>
    </citation>
    <scope>NUCLEOTIDE SEQUENCE [LARGE SCALE GENOMIC DNA]</scope>
    <source>
        <strain evidence="1">JCA_2017</strain>
    </source>
</reference>
<dbReference type="EMBL" id="QJKJ01001416">
    <property type="protein sequence ID" value="RDY07694.1"/>
    <property type="molecule type" value="Genomic_DNA"/>
</dbReference>
<comment type="caution">
    <text evidence="1">The sequence shown here is derived from an EMBL/GenBank/DDBJ whole genome shotgun (WGS) entry which is preliminary data.</text>
</comment>
<evidence type="ECO:0008006" key="3">
    <source>
        <dbReference type="Google" id="ProtNLM"/>
    </source>
</evidence>
<dbReference type="Proteomes" id="UP000257109">
    <property type="component" value="Unassembled WGS sequence"/>
</dbReference>
<protein>
    <recommendedName>
        <fullName evidence="3">GAG-pre-integrase domain-containing protein</fullName>
    </recommendedName>
</protein>
<accession>A0A371HYD2</accession>
<name>A0A371HYD2_MUCPR</name>
<sequence length="264" mass="31233">MASISQRLDHERIDQIFGRFQTIINNLKSLGKTYDNYDHWRPQVTTLIASKDLKKFTMDELLGTLNVHKLELNDDGGERKVVCYERKKPKHFKSKSPNLEKEKEKKKKKPFFKKIKGLMATWEDLNLSSFEEKDEEENIYLMANTNLEEDDDHDENNLYKINLTNLTNQNTTCPMSINSDQWTWHKKIRYATLRLLSKLKKHNLVRGSFEKGKQVTRSFELRNIVLTSRPLELLHNDLFGLTKTAFMNGKRYELVVVNDYSRWT</sequence>